<accession>A0AC60PFI4</accession>
<comment type="caution">
    <text evidence="1">The sequence shown here is derived from an EMBL/GenBank/DDBJ whole genome shotgun (WGS) entry which is preliminary data.</text>
</comment>
<name>A0AC60PFI4_IXOPE</name>
<dbReference type="Proteomes" id="UP000805193">
    <property type="component" value="Unassembled WGS sequence"/>
</dbReference>
<evidence type="ECO:0000313" key="1">
    <source>
        <dbReference type="EMBL" id="KAG0418867.1"/>
    </source>
</evidence>
<keyword evidence="2" id="KW-1185">Reference proteome</keyword>
<gene>
    <name evidence="1" type="ORF">HPB47_004519</name>
</gene>
<organism evidence="1 2">
    <name type="scientific">Ixodes persulcatus</name>
    <name type="common">Taiga tick</name>
    <dbReference type="NCBI Taxonomy" id="34615"/>
    <lineage>
        <taxon>Eukaryota</taxon>
        <taxon>Metazoa</taxon>
        <taxon>Ecdysozoa</taxon>
        <taxon>Arthropoda</taxon>
        <taxon>Chelicerata</taxon>
        <taxon>Arachnida</taxon>
        <taxon>Acari</taxon>
        <taxon>Parasitiformes</taxon>
        <taxon>Ixodida</taxon>
        <taxon>Ixodoidea</taxon>
        <taxon>Ixodidae</taxon>
        <taxon>Ixodinae</taxon>
        <taxon>Ixodes</taxon>
    </lineage>
</organism>
<proteinExistence type="predicted"/>
<dbReference type="EMBL" id="JABSTQ010010691">
    <property type="protein sequence ID" value="KAG0418867.1"/>
    <property type="molecule type" value="Genomic_DNA"/>
</dbReference>
<protein>
    <submittedName>
        <fullName evidence="1">Uncharacterized protein</fullName>
    </submittedName>
</protein>
<reference evidence="1 2" key="1">
    <citation type="journal article" date="2020" name="Cell">
        <title>Large-Scale Comparative Analyses of Tick Genomes Elucidate Their Genetic Diversity and Vector Capacities.</title>
        <authorList>
            <consortium name="Tick Genome and Microbiome Consortium (TIGMIC)"/>
            <person name="Jia N."/>
            <person name="Wang J."/>
            <person name="Shi W."/>
            <person name="Du L."/>
            <person name="Sun Y."/>
            <person name="Zhan W."/>
            <person name="Jiang J.F."/>
            <person name="Wang Q."/>
            <person name="Zhang B."/>
            <person name="Ji P."/>
            <person name="Bell-Sakyi L."/>
            <person name="Cui X.M."/>
            <person name="Yuan T.T."/>
            <person name="Jiang B.G."/>
            <person name="Yang W.F."/>
            <person name="Lam T.T."/>
            <person name="Chang Q.C."/>
            <person name="Ding S.J."/>
            <person name="Wang X.J."/>
            <person name="Zhu J.G."/>
            <person name="Ruan X.D."/>
            <person name="Zhao L."/>
            <person name="Wei J.T."/>
            <person name="Ye R.Z."/>
            <person name="Que T.C."/>
            <person name="Du C.H."/>
            <person name="Zhou Y.H."/>
            <person name="Cheng J.X."/>
            <person name="Dai P.F."/>
            <person name="Guo W.B."/>
            <person name="Han X.H."/>
            <person name="Huang E.J."/>
            <person name="Li L.F."/>
            <person name="Wei W."/>
            <person name="Gao Y.C."/>
            <person name="Liu J.Z."/>
            <person name="Shao H.Z."/>
            <person name="Wang X."/>
            <person name="Wang C.C."/>
            <person name="Yang T.C."/>
            <person name="Huo Q.B."/>
            <person name="Li W."/>
            <person name="Chen H.Y."/>
            <person name="Chen S.E."/>
            <person name="Zhou L.G."/>
            <person name="Ni X.B."/>
            <person name="Tian J.H."/>
            <person name="Sheng Y."/>
            <person name="Liu T."/>
            <person name="Pan Y.S."/>
            <person name="Xia L.Y."/>
            <person name="Li J."/>
            <person name="Zhao F."/>
            <person name="Cao W.C."/>
        </authorList>
    </citation>
    <scope>NUCLEOTIDE SEQUENCE [LARGE SCALE GENOMIC DNA]</scope>
    <source>
        <strain evidence="1">Iper-2018</strain>
    </source>
</reference>
<evidence type="ECO:0000313" key="2">
    <source>
        <dbReference type="Proteomes" id="UP000805193"/>
    </source>
</evidence>
<sequence length="434" mass="48923">MADPAHVLKNIRGQFINSTVFSLGDETVARHQLPTSDVKLDYVEAVIDYDSSNELKVAPQLSKVHISAGHFTKMKVGVAVKLFRESPPAIRYLIDRGVLPEEAETTAWFMERISKWYKLMSARHPMLALSRLHTSKYQNAIEKLSLAVETVRMMKMGLTAHWKPSQAGLLISTDVVLRLQTVLLGDGGYRFLLTGRLTQDCLENLFSVIRLRKPVPNAYDMKCALKLVCVSQFLHTPSFTSYEQDDSVYLADLLAHGTKHAAEDADPLQDVENPFVESLTLEDEDILFYVGGFILKGMVKTIEGCNRCKSALLGRNYSRYAGLTLYKEYEQSASHFLYPTDEVMDILHKCEEYFKSLVYSDSILGLKSPVKSIGTFLLSKFAGNLSTCDQHGEKMNKLLIDRYSCLRLKIYLRHRHRVACEGYSSKPCAGVALL</sequence>